<evidence type="ECO:0000313" key="2">
    <source>
        <dbReference type="Proteomes" id="UP000702425"/>
    </source>
</evidence>
<evidence type="ECO:0008006" key="3">
    <source>
        <dbReference type="Google" id="ProtNLM"/>
    </source>
</evidence>
<evidence type="ECO:0000313" key="1">
    <source>
        <dbReference type="EMBL" id="NQE36845.1"/>
    </source>
</evidence>
<sequence>MMKPYLICPTCGSDDVMKNGMTRRGKLSP</sequence>
<organism evidence="1 2">
    <name type="scientific">Microcoleus asticus IPMA8</name>
    <dbReference type="NCBI Taxonomy" id="2563858"/>
    <lineage>
        <taxon>Bacteria</taxon>
        <taxon>Bacillati</taxon>
        <taxon>Cyanobacteriota</taxon>
        <taxon>Cyanophyceae</taxon>
        <taxon>Oscillatoriophycideae</taxon>
        <taxon>Oscillatoriales</taxon>
        <taxon>Microcoleaceae</taxon>
        <taxon>Microcoleus</taxon>
        <taxon>Microcoleus asticus</taxon>
    </lineage>
</organism>
<gene>
    <name evidence="1" type="ORF">E5S67_04611</name>
</gene>
<accession>A0ABX2D5F4</accession>
<name>A0ABX2D5F4_9CYAN</name>
<keyword evidence="2" id="KW-1185">Reference proteome</keyword>
<comment type="caution">
    <text evidence="1">The sequence shown here is derived from an EMBL/GenBank/DDBJ whole genome shotgun (WGS) entry which is preliminary data.</text>
</comment>
<proteinExistence type="predicted"/>
<dbReference type="EMBL" id="SRRZ01000100">
    <property type="protein sequence ID" value="NQE36845.1"/>
    <property type="molecule type" value="Genomic_DNA"/>
</dbReference>
<reference evidence="1 2" key="1">
    <citation type="journal article" date="2020" name="Sci. Rep.">
        <title>A novel cyanobacterial geosmin producer, revising GeoA distribution and dispersion patterns in Bacteria.</title>
        <authorList>
            <person name="Churro C."/>
            <person name="Semedo-Aguiar A.P."/>
            <person name="Silva A.D."/>
            <person name="Pereira-Leal J.B."/>
            <person name="Leite R.B."/>
        </authorList>
    </citation>
    <scope>NUCLEOTIDE SEQUENCE [LARGE SCALE GENOMIC DNA]</scope>
    <source>
        <strain evidence="1 2">IPMA8</strain>
    </source>
</reference>
<protein>
    <recommendedName>
        <fullName evidence="3">InsA N-terminal domain-containing protein</fullName>
    </recommendedName>
</protein>
<dbReference type="Proteomes" id="UP000702425">
    <property type="component" value="Unassembled WGS sequence"/>
</dbReference>